<keyword evidence="2" id="KW-0186">Copper</keyword>
<reference evidence="5 6" key="1">
    <citation type="submission" date="2022-04" db="EMBL/GenBank/DDBJ databases">
        <title>Streptomyces sp. nov. LCR6-01 isolated from Lichen of Dirinaria sp.</title>
        <authorList>
            <person name="Kanchanasin P."/>
            <person name="Tanasupawat S."/>
            <person name="Phongsopitanun W."/>
        </authorList>
    </citation>
    <scope>NUCLEOTIDE SEQUENCE [LARGE SCALE GENOMIC DNA]</scope>
    <source>
        <strain evidence="5 6">LCR6-01</strain>
    </source>
</reference>
<comment type="caution">
    <text evidence="5">The sequence shown here is derived from an EMBL/GenBank/DDBJ whole genome shotgun (WGS) entry which is preliminary data.</text>
</comment>
<organism evidence="5 6">
    <name type="scientific">Streptomyces lichenis</name>
    <dbReference type="NCBI Taxonomy" id="2306967"/>
    <lineage>
        <taxon>Bacteria</taxon>
        <taxon>Bacillati</taxon>
        <taxon>Actinomycetota</taxon>
        <taxon>Actinomycetes</taxon>
        <taxon>Kitasatosporales</taxon>
        <taxon>Streptomycetaceae</taxon>
        <taxon>Streptomyces</taxon>
    </lineage>
</organism>
<gene>
    <name evidence="5" type="ORF">M1O15_11070</name>
</gene>
<dbReference type="Pfam" id="PF06236">
    <property type="entry name" value="MelC1"/>
    <property type="match status" value="1"/>
</dbReference>
<sequence length="155" mass="15495">MDRAAAVTLPARAAPQGPGPAGRRPVRRTVLRALFTLAVAAFTGGALAPLVRTGQREGVEAAPPGFDEMYRGRRIQGAGPAGGPLAVYVDGRPLQLMRCADGGWLTPIDHCASYPTPLAATRAAVDELGGAGLSGAAATHGRGPGGGARGGAVHA</sequence>
<keyword evidence="6" id="KW-1185">Reference proteome</keyword>
<feature type="compositionally biased region" description="Low complexity" evidence="3">
    <location>
        <begin position="1"/>
        <end position="16"/>
    </location>
</feature>
<evidence type="ECO:0000313" key="6">
    <source>
        <dbReference type="Proteomes" id="UP001522868"/>
    </source>
</evidence>
<feature type="region of interest" description="Disordered" evidence="3">
    <location>
        <begin position="1"/>
        <end position="24"/>
    </location>
</feature>
<dbReference type="EMBL" id="JALPTH010000008">
    <property type="protein sequence ID" value="MCK8677927.1"/>
    <property type="molecule type" value="Genomic_DNA"/>
</dbReference>
<dbReference type="InterPro" id="IPR010928">
    <property type="entry name" value="MelC1"/>
</dbReference>
<evidence type="ECO:0000313" key="5">
    <source>
        <dbReference type="EMBL" id="MCK8677927.1"/>
    </source>
</evidence>
<evidence type="ECO:0000256" key="4">
    <source>
        <dbReference type="SAM" id="Phobius"/>
    </source>
</evidence>
<accession>A0ABT0I9G0</accession>
<dbReference type="Proteomes" id="UP001522868">
    <property type="component" value="Unassembled WGS sequence"/>
</dbReference>
<evidence type="ECO:0000256" key="2">
    <source>
        <dbReference type="ARBA" id="ARBA00023008"/>
    </source>
</evidence>
<dbReference type="InterPro" id="IPR023199">
    <property type="entry name" value="GriE/MELC1_sf"/>
</dbReference>
<feature type="region of interest" description="Disordered" evidence="3">
    <location>
        <begin position="134"/>
        <end position="155"/>
    </location>
</feature>
<name>A0ABT0I9G0_9ACTN</name>
<feature type="compositionally biased region" description="Gly residues" evidence="3">
    <location>
        <begin position="142"/>
        <end position="155"/>
    </location>
</feature>
<evidence type="ECO:0000256" key="3">
    <source>
        <dbReference type="SAM" id="MobiDB-lite"/>
    </source>
</evidence>
<keyword evidence="1" id="KW-0732">Signal</keyword>
<keyword evidence="4" id="KW-0472">Membrane</keyword>
<evidence type="ECO:0000256" key="1">
    <source>
        <dbReference type="ARBA" id="ARBA00022729"/>
    </source>
</evidence>
<protein>
    <submittedName>
        <fullName evidence="5">Tyrosinase cofactor</fullName>
    </submittedName>
</protein>
<proteinExistence type="predicted"/>
<feature type="transmembrane region" description="Helical" evidence="4">
    <location>
        <begin position="29"/>
        <end position="51"/>
    </location>
</feature>
<keyword evidence="4" id="KW-1133">Transmembrane helix</keyword>
<keyword evidence="4" id="KW-0812">Transmembrane</keyword>
<dbReference type="Gene3D" id="3.30.1880.10">
    <property type="entry name" value="protein ne1242 domain like"/>
    <property type="match status" value="1"/>
</dbReference>